<proteinExistence type="predicted"/>
<reference evidence="1 2" key="1">
    <citation type="submission" date="2015-01" db="EMBL/GenBank/DDBJ databases">
        <title>Genome Sequencing of Rickettsiales.</title>
        <authorList>
            <person name="Daugherty S.C."/>
            <person name="Su Q."/>
            <person name="Abolude K."/>
            <person name="Beier-Sexton M."/>
            <person name="Carlyon J.A."/>
            <person name="Carter R."/>
            <person name="Day N.P."/>
            <person name="Dumler S.J."/>
            <person name="Dyachenko V."/>
            <person name="Godinez A."/>
            <person name="Kurtti T.J."/>
            <person name="Lichay M."/>
            <person name="Mullins K.E."/>
            <person name="Ott S."/>
            <person name="Pappas-Brown V."/>
            <person name="Paris D.H."/>
            <person name="Patel P."/>
            <person name="Richards A.L."/>
            <person name="Sadzewicz L."/>
            <person name="Sears K."/>
            <person name="Seidman D."/>
            <person name="Sengamalay N."/>
            <person name="Stenos J."/>
            <person name="Tallon L.J."/>
            <person name="Vincent G."/>
            <person name="Fraser C.M."/>
            <person name="Munderloh U."/>
            <person name="Dunning-Hotopp J.C."/>
        </authorList>
    </citation>
    <scope>NUCLEOTIDE SEQUENCE [LARGE SCALE GENOMIC DNA]</scope>
    <source>
        <strain evidence="1 2">NCH-1</strain>
    </source>
</reference>
<evidence type="ECO:0000313" key="2">
    <source>
        <dbReference type="Proteomes" id="UP000033754"/>
    </source>
</evidence>
<sequence length="72" mass="8420">MTCPRSTTLHPTSHRYIKKLNPFFHENGEISDGDLKQKLYDVIVMLVDEFIAPTLKFCTAYKPHQKRSKPRT</sequence>
<dbReference type="Proteomes" id="UP000033754">
    <property type="component" value="Unassembled WGS sequence"/>
</dbReference>
<gene>
    <name evidence="1" type="ORF">EPHNCH_0844</name>
</gene>
<name>A0A0F3NAZ4_ANAPH</name>
<dbReference type="AlphaFoldDB" id="A0A0F3NAZ4"/>
<organism evidence="1 2">
    <name type="scientific">Anaplasma phagocytophilum str. NCH-1</name>
    <dbReference type="NCBI Taxonomy" id="1359161"/>
    <lineage>
        <taxon>Bacteria</taxon>
        <taxon>Pseudomonadati</taxon>
        <taxon>Pseudomonadota</taxon>
        <taxon>Alphaproteobacteria</taxon>
        <taxon>Rickettsiales</taxon>
        <taxon>Anaplasmataceae</taxon>
        <taxon>Anaplasma</taxon>
        <taxon>phagocytophilum group</taxon>
    </lineage>
</organism>
<comment type="caution">
    <text evidence="1">The sequence shown here is derived from an EMBL/GenBank/DDBJ whole genome shotgun (WGS) entry which is preliminary data.</text>
</comment>
<dbReference type="EMBL" id="LANT01000006">
    <property type="protein sequence ID" value="KJV65215.1"/>
    <property type="molecule type" value="Genomic_DNA"/>
</dbReference>
<protein>
    <submittedName>
        <fullName evidence="1">Uncharacterized protein</fullName>
    </submittedName>
</protein>
<evidence type="ECO:0000313" key="1">
    <source>
        <dbReference type="EMBL" id="KJV65215.1"/>
    </source>
</evidence>
<dbReference type="PATRIC" id="fig|1359161.3.peg.940"/>
<accession>A0A0F3NAZ4</accession>